<dbReference type="EMBL" id="JBJXBP010000007">
    <property type="protein sequence ID" value="KAL3819757.1"/>
    <property type="molecule type" value="Genomic_DNA"/>
</dbReference>
<dbReference type="Proteomes" id="UP001634393">
    <property type="component" value="Unassembled WGS sequence"/>
</dbReference>
<keyword evidence="2" id="KW-1185">Reference proteome</keyword>
<dbReference type="AlphaFoldDB" id="A0ABD3S5R1"/>
<sequence>MYSIILASILTFSYADSFKTRYRPNLQSLMEFGSDENVQGVRKVGSKDINNIPKNVTPASKETSREVYMEASVSADDIMRAGGFGTTDDISSLLPVARDSTDFEAHVQAIQNYEDLEVSNPPEDILEVRKANVSDIENLKEDASGEVNMEASITSDEVLRAGGFGATDDISSFLPVASDFTDFEAHIRDARGYEDLMEEINRPGLGWSNEKK</sequence>
<dbReference type="PANTHER" id="PTHR37250">
    <property type="entry name" value="OS05G0496000 PROTEIN"/>
    <property type="match status" value="1"/>
</dbReference>
<organism evidence="1 2">
    <name type="scientific">Penstemon smallii</name>
    <dbReference type="NCBI Taxonomy" id="265156"/>
    <lineage>
        <taxon>Eukaryota</taxon>
        <taxon>Viridiplantae</taxon>
        <taxon>Streptophyta</taxon>
        <taxon>Embryophyta</taxon>
        <taxon>Tracheophyta</taxon>
        <taxon>Spermatophyta</taxon>
        <taxon>Magnoliopsida</taxon>
        <taxon>eudicotyledons</taxon>
        <taxon>Gunneridae</taxon>
        <taxon>Pentapetalae</taxon>
        <taxon>asterids</taxon>
        <taxon>lamiids</taxon>
        <taxon>Lamiales</taxon>
        <taxon>Plantaginaceae</taxon>
        <taxon>Cheloneae</taxon>
        <taxon>Penstemon</taxon>
    </lineage>
</organism>
<evidence type="ECO:0000313" key="2">
    <source>
        <dbReference type="Proteomes" id="UP001634393"/>
    </source>
</evidence>
<name>A0ABD3S5R1_9LAMI</name>
<reference evidence="1 2" key="1">
    <citation type="submission" date="2024-12" db="EMBL/GenBank/DDBJ databases">
        <title>The unique morphological basis and parallel evolutionary history of personate flowers in Penstemon.</title>
        <authorList>
            <person name="Depatie T.H."/>
            <person name="Wessinger C.A."/>
        </authorList>
    </citation>
    <scope>NUCLEOTIDE SEQUENCE [LARGE SCALE GENOMIC DNA]</scope>
    <source>
        <strain evidence="1">WTNN_2</strain>
        <tissue evidence="1">Leaf</tissue>
    </source>
</reference>
<gene>
    <name evidence="1" type="ORF">ACJIZ3_005662</name>
</gene>
<proteinExistence type="predicted"/>
<accession>A0ABD3S5R1</accession>
<dbReference type="PANTHER" id="PTHR37250:SF1">
    <property type="entry name" value="OS05G0496000 PROTEIN"/>
    <property type="match status" value="1"/>
</dbReference>
<evidence type="ECO:0000313" key="1">
    <source>
        <dbReference type="EMBL" id="KAL3819757.1"/>
    </source>
</evidence>
<comment type="caution">
    <text evidence="1">The sequence shown here is derived from an EMBL/GenBank/DDBJ whole genome shotgun (WGS) entry which is preliminary data.</text>
</comment>
<protein>
    <submittedName>
        <fullName evidence="1">Uncharacterized protein</fullName>
    </submittedName>
</protein>